<dbReference type="RefSeq" id="WP_183373750.1">
    <property type="nucleotide sequence ID" value="NZ_CBCSFZ010000015.1"/>
</dbReference>
<evidence type="ECO:0000313" key="1">
    <source>
        <dbReference type="EMBL" id="MBB3022028.1"/>
    </source>
</evidence>
<dbReference type="Pfam" id="PF13651">
    <property type="entry name" value="EcoRI_methylase"/>
    <property type="match status" value="1"/>
</dbReference>
<protein>
    <recommendedName>
        <fullName evidence="3">DNA methyltransferase</fullName>
    </recommendedName>
</protein>
<reference evidence="1 2" key="1">
    <citation type="submission" date="2020-08" db="EMBL/GenBank/DDBJ databases">
        <title>Sequencing the genomes of 1000 actinobacteria strains.</title>
        <authorList>
            <person name="Klenk H.-P."/>
        </authorList>
    </citation>
    <scope>NUCLEOTIDE SEQUENCE [LARGE SCALE GENOMIC DNA]</scope>
    <source>
        <strain evidence="1 2">DSM 23040</strain>
    </source>
</reference>
<evidence type="ECO:0008006" key="3">
    <source>
        <dbReference type="Google" id="ProtNLM"/>
    </source>
</evidence>
<dbReference type="Proteomes" id="UP000568050">
    <property type="component" value="Unassembled WGS sequence"/>
</dbReference>
<sequence length="391" mass="44137">MANVDLGAAKAAKKDAFYTSWSDIEREMNAYLEYDPDVFRGKTILLPCDDPEWSNFTKFFALHFADFGLKKLISTSYAHDDNAPSGYEPPTLFDEPTTMGEQRGRVFTLLPEDLSGDGRVDIDDLRWEYLEGDGDFRSAEVTALRDEADMVITNGPFSLFRAFIKWLVEGGVQFSVIGNVNAVSTKEIFPLIRDNKLWMGPTITSGDREFRVPASYPLEAAGFRVDEDGNKYIRVKGVRWFTNIDHGRRHAPLRLMTEADNIKFSKHKEVRGLGYRRYANYDGIEVPFTDAIPSDHAGLMGVPITFLDKYNPEQFEILGISKAWDQDSGLRTRLFPPQTQVAKSGARSQVGKLNDGTAIQVATRPSTTHYEVEGEMFIQTYPRVLIRAKKG</sequence>
<comment type="caution">
    <text evidence="1">The sequence shown here is derived from an EMBL/GenBank/DDBJ whole genome shotgun (WGS) entry which is preliminary data.</text>
</comment>
<dbReference type="AlphaFoldDB" id="A0A839QQU6"/>
<accession>A0A839QQU6</accession>
<name>A0A839QQU6_9MICO</name>
<evidence type="ECO:0000313" key="2">
    <source>
        <dbReference type="Proteomes" id="UP000568050"/>
    </source>
</evidence>
<dbReference type="EMBL" id="JACHWP010000001">
    <property type="protein sequence ID" value="MBB3022028.1"/>
    <property type="molecule type" value="Genomic_DNA"/>
</dbReference>
<dbReference type="InterPro" id="IPR025247">
    <property type="entry name" value="EcoRI-like_methylase"/>
</dbReference>
<proteinExistence type="predicted"/>
<keyword evidence="2" id="KW-1185">Reference proteome</keyword>
<gene>
    <name evidence="1" type="ORF">FHX50_000276</name>
</gene>
<organism evidence="1 2">
    <name type="scientific">Helcobacillus massiliensis</name>
    <dbReference type="NCBI Taxonomy" id="521392"/>
    <lineage>
        <taxon>Bacteria</taxon>
        <taxon>Bacillati</taxon>
        <taxon>Actinomycetota</taxon>
        <taxon>Actinomycetes</taxon>
        <taxon>Micrococcales</taxon>
        <taxon>Dermabacteraceae</taxon>
        <taxon>Helcobacillus</taxon>
    </lineage>
</organism>